<dbReference type="EMBL" id="GBXM01079470">
    <property type="protein sequence ID" value="JAH29107.1"/>
    <property type="molecule type" value="Transcribed_RNA"/>
</dbReference>
<reference evidence="1" key="1">
    <citation type="submission" date="2014-11" db="EMBL/GenBank/DDBJ databases">
        <authorList>
            <person name="Amaro Gonzalez C."/>
        </authorList>
    </citation>
    <scope>NUCLEOTIDE SEQUENCE</scope>
</reference>
<accession>A0A0E9RJW2</accession>
<reference evidence="1" key="2">
    <citation type="journal article" date="2015" name="Fish Shellfish Immunol.">
        <title>Early steps in the European eel (Anguilla anguilla)-Vibrio vulnificus interaction in the gills: Role of the RtxA13 toxin.</title>
        <authorList>
            <person name="Callol A."/>
            <person name="Pajuelo D."/>
            <person name="Ebbesson L."/>
            <person name="Teles M."/>
            <person name="MacKenzie S."/>
            <person name="Amaro C."/>
        </authorList>
    </citation>
    <scope>NUCLEOTIDE SEQUENCE</scope>
</reference>
<organism evidence="1">
    <name type="scientific">Anguilla anguilla</name>
    <name type="common">European freshwater eel</name>
    <name type="synonym">Muraena anguilla</name>
    <dbReference type="NCBI Taxonomy" id="7936"/>
    <lineage>
        <taxon>Eukaryota</taxon>
        <taxon>Metazoa</taxon>
        <taxon>Chordata</taxon>
        <taxon>Craniata</taxon>
        <taxon>Vertebrata</taxon>
        <taxon>Euteleostomi</taxon>
        <taxon>Actinopterygii</taxon>
        <taxon>Neopterygii</taxon>
        <taxon>Teleostei</taxon>
        <taxon>Anguilliformes</taxon>
        <taxon>Anguillidae</taxon>
        <taxon>Anguilla</taxon>
    </lineage>
</organism>
<sequence>MAPHISESKLVPSLLSKRAPFMLFSPKGLLSPCHCPQIRTVELSASPSQPFHYKK</sequence>
<proteinExistence type="predicted"/>
<dbReference type="AlphaFoldDB" id="A0A0E9RJW2"/>
<name>A0A0E9RJW2_ANGAN</name>
<evidence type="ECO:0000313" key="1">
    <source>
        <dbReference type="EMBL" id="JAH29107.1"/>
    </source>
</evidence>
<protein>
    <submittedName>
        <fullName evidence="1">Uncharacterized protein</fullName>
    </submittedName>
</protein>